<evidence type="ECO:0000256" key="5">
    <source>
        <dbReference type="ARBA" id="ARBA00022839"/>
    </source>
</evidence>
<dbReference type="NCBIfam" id="TIGR01388">
    <property type="entry name" value="rnd"/>
    <property type="match status" value="1"/>
</dbReference>
<dbReference type="InterPro" id="IPR002121">
    <property type="entry name" value="HRDC_dom"/>
</dbReference>
<evidence type="ECO:0000256" key="2">
    <source>
        <dbReference type="ARBA" id="ARBA00022694"/>
    </source>
</evidence>
<keyword evidence="5 6" id="KW-0269">Exonuclease</keyword>
<feature type="domain" description="HRDC" evidence="7">
    <location>
        <begin position="217"/>
        <end position="296"/>
    </location>
</feature>
<keyword evidence="4 6" id="KW-0378">Hydrolase</keyword>
<comment type="subcellular location">
    <subcellularLocation>
        <location evidence="6">Cytoplasm</location>
    </subcellularLocation>
</comment>
<reference evidence="8 9" key="1">
    <citation type="submission" date="2023-04" db="EMBL/GenBank/DDBJ databases">
        <title>Marinobulbifer ophiurae gen. nov., sp. Nov., isolate from tissue of brittle star Ophioplocus japonicus.</title>
        <authorList>
            <person name="Kawano K."/>
            <person name="Sawayama S."/>
            <person name="Nakagawa S."/>
        </authorList>
    </citation>
    <scope>NUCLEOTIDE SEQUENCE [LARGE SCALE GENOMIC DNA]</scope>
    <source>
        <strain evidence="8 9">NKW57</strain>
    </source>
</reference>
<dbReference type="CDD" id="cd06142">
    <property type="entry name" value="RNaseD_exo"/>
    <property type="match status" value="1"/>
</dbReference>
<organism evidence="8 9">
    <name type="scientific">Biformimicrobium ophioploci</name>
    <dbReference type="NCBI Taxonomy" id="3036711"/>
    <lineage>
        <taxon>Bacteria</taxon>
        <taxon>Pseudomonadati</taxon>
        <taxon>Pseudomonadota</taxon>
        <taxon>Gammaproteobacteria</taxon>
        <taxon>Cellvibrionales</taxon>
        <taxon>Microbulbiferaceae</taxon>
        <taxon>Biformimicrobium</taxon>
    </lineage>
</organism>
<comment type="function">
    <text evidence="6">Exonuclease involved in the 3' processing of various precursor tRNAs. Initiates hydrolysis at the 3'-terminus of an RNA molecule and releases 5'-mononucleotides.</text>
</comment>
<keyword evidence="9" id="KW-1185">Reference proteome</keyword>
<dbReference type="InterPro" id="IPR006292">
    <property type="entry name" value="RNase_D"/>
</dbReference>
<dbReference type="SMART" id="SM00474">
    <property type="entry name" value="35EXOc"/>
    <property type="match status" value="1"/>
</dbReference>
<evidence type="ECO:0000313" key="9">
    <source>
        <dbReference type="Proteomes" id="UP001224392"/>
    </source>
</evidence>
<evidence type="ECO:0000256" key="6">
    <source>
        <dbReference type="HAMAP-Rule" id="MF_01899"/>
    </source>
</evidence>
<evidence type="ECO:0000256" key="1">
    <source>
        <dbReference type="ARBA" id="ARBA00022490"/>
    </source>
</evidence>
<dbReference type="Gene3D" id="3.30.420.10">
    <property type="entry name" value="Ribonuclease H-like superfamily/Ribonuclease H"/>
    <property type="match status" value="1"/>
</dbReference>
<dbReference type="Proteomes" id="UP001224392">
    <property type="component" value="Unassembled WGS sequence"/>
</dbReference>
<evidence type="ECO:0000256" key="3">
    <source>
        <dbReference type="ARBA" id="ARBA00022722"/>
    </source>
</evidence>
<dbReference type="InterPro" id="IPR036397">
    <property type="entry name" value="RNaseH_sf"/>
</dbReference>
<name>A0ABQ6LYX1_9GAMM</name>
<dbReference type="InterPro" id="IPR044876">
    <property type="entry name" value="HRDC_dom_sf"/>
</dbReference>
<keyword evidence="3 6" id="KW-0540">Nuclease</keyword>
<comment type="cofactor">
    <cofactor evidence="6">
        <name>a divalent metal cation</name>
        <dbReference type="ChEBI" id="CHEBI:60240"/>
    </cofactor>
</comment>
<dbReference type="Gene3D" id="1.10.150.80">
    <property type="entry name" value="HRDC domain"/>
    <property type="match status" value="2"/>
</dbReference>
<dbReference type="InterPro" id="IPR002562">
    <property type="entry name" value="3'-5'_exonuclease_dom"/>
</dbReference>
<keyword evidence="1 6" id="KW-0963">Cytoplasm</keyword>
<gene>
    <name evidence="6 8" type="primary">rnd</name>
    <name evidence="8" type="ORF">MNKW57_16050</name>
</gene>
<comment type="caution">
    <text evidence="8">The sequence shown here is derived from an EMBL/GenBank/DDBJ whole genome shotgun (WGS) entry which is preliminary data.</text>
</comment>
<comment type="catalytic activity">
    <reaction evidence="6">
        <text>Exonucleolytic cleavage that removes extra residues from the 3'-terminus of tRNA to produce 5'-mononucleotides.</text>
        <dbReference type="EC" id="3.1.13.5"/>
    </reaction>
</comment>
<dbReference type="SUPFAM" id="SSF53098">
    <property type="entry name" value="Ribonuclease H-like"/>
    <property type="match status" value="1"/>
</dbReference>
<dbReference type="PANTHER" id="PTHR47649:SF1">
    <property type="entry name" value="RIBONUCLEASE D"/>
    <property type="match status" value="1"/>
</dbReference>
<dbReference type="InterPro" id="IPR010997">
    <property type="entry name" value="HRDC-like_sf"/>
</dbReference>
<evidence type="ECO:0000256" key="4">
    <source>
        <dbReference type="ARBA" id="ARBA00022801"/>
    </source>
</evidence>
<dbReference type="RefSeq" id="WP_285763917.1">
    <property type="nucleotide sequence ID" value="NZ_BSYJ01000003.1"/>
</dbReference>
<comment type="similarity">
    <text evidence="6">Belongs to the RNase D family.</text>
</comment>
<dbReference type="HAMAP" id="MF_01899">
    <property type="entry name" value="RNase_D"/>
    <property type="match status" value="1"/>
</dbReference>
<dbReference type="PANTHER" id="PTHR47649">
    <property type="entry name" value="RIBONUCLEASE D"/>
    <property type="match status" value="1"/>
</dbReference>
<dbReference type="Pfam" id="PF00570">
    <property type="entry name" value="HRDC"/>
    <property type="match status" value="1"/>
</dbReference>
<proteinExistence type="inferred from homology"/>
<dbReference type="EMBL" id="BSYJ01000003">
    <property type="protein sequence ID" value="GMG87284.1"/>
    <property type="molecule type" value="Genomic_DNA"/>
</dbReference>
<dbReference type="SMART" id="SM00341">
    <property type="entry name" value="HRDC"/>
    <property type="match status" value="1"/>
</dbReference>
<dbReference type="SUPFAM" id="SSF47819">
    <property type="entry name" value="HRDC-like"/>
    <property type="match status" value="2"/>
</dbReference>
<evidence type="ECO:0000313" key="8">
    <source>
        <dbReference type="EMBL" id="GMG87284.1"/>
    </source>
</evidence>
<keyword evidence="2 6" id="KW-0819">tRNA processing</keyword>
<accession>A0ABQ6LYX1</accession>
<sequence length="374" mass="42486">MSENVIDTTPRWVDSGEELARLCESWSSQAAIAVDTEFMRSRTFFPIPALVQVSDGRHCYLIDNLAIEDLSPLKALLTNPEVIKIFHACSEDLETFVCLLGSCPTPIVDTQIMAAMCGHGSSLGYANLVKATLNIELPKSETRSDWLQRPLSDAQKKYAALDVAYLPVIYGLLKARLRELEREDWLAQDCTALVAAFDHEEPPQNYYVKVKGAWQLSREQLSVLREICAWREIEARKRDLPRNRLVRENVCLDIARKLPQSRGALAALGVEGRSLRIDGETILDLVEKGRNSESLPPLLSKPLNRYQGETLKLLREEVRRIAEALDMPPELLIRKKELEELVLSRKQVLDGRLRGWRGHVLGEELLEILEERKR</sequence>
<dbReference type="Pfam" id="PF01612">
    <property type="entry name" value="DNA_pol_A_exo1"/>
    <property type="match status" value="1"/>
</dbReference>
<evidence type="ECO:0000259" key="7">
    <source>
        <dbReference type="PROSITE" id="PS50967"/>
    </source>
</evidence>
<dbReference type="InterPro" id="IPR051086">
    <property type="entry name" value="RNase_D-like"/>
</dbReference>
<protein>
    <recommendedName>
        <fullName evidence="6">Ribonuclease D</fullName>
        <shortName evidence="6">RNase D</shortName>
        <ecNumber evidence="6">3.1.13.5</ecNumber>
    </recommendedName>
</protein>
<dbReference type="EC" id="3.1.13.5" evidence="6"/>
<dbReference type="PROSITE" id="PS50967">
    <property type="entry name" value="HRDC"/>
    <property type="match status" value="1"/>
</dbReference>
<dbReference type="InterPro" id="IPR012337">
    <property type="entry name" value="RNaseH-like_sf"/>
</dbReference>